<accession>A0A819R405</accession>
<dbReference type="InterPro" id="IPR011042">
    <property type="entry name" value="6-blade_b-propeller_TolB-like"/>
</dbReference>
<sequence length="229" mass="25516">MAMANNKTQCFTSSEESKLTDWEQNTITVAAGNGYGEKLNQLNSPAGIFIDKNKNMLIADYFNHRIVEWKYNAKEGQIIAGAGGNGQGDQLNQLNYPTFIFIDEEQSVYVSDRSNHRVTKWRKDAKEGKVVAGGNGEGGNLSQLFKPQGIIVDHLSQIYVADWGNNRVMRWCKEKRTGEIIVGGFGSGNDTNQLNGPMGLCFDSEGNLYVADSGNHRIEKSFWFSFLQD</sequence>
<dbReference type="CDD" id="cd05819">
    <property type="entry name" value="NHL"/>
    <property type="match status" value="1"/>
</dbReference>
<evidence type="ECO:0000256" key="1">
    <source>
        <dbReference type="ARBA" id="ARBA00022737"/>
    </source>
</evidence>
<dbReference type="GO" id="GO:0000209">
    <property type="term" value="P:protein polyubiquitination"/>
    <property type="evidence" value="ECO:0007669"/>
    <property type="project" value="TreeGrafter"/>
</dbReference>
<evidence type="ECO:0000313" key="4">
    <source>
        <dbReference type="Proteomes" id="UP000663844"/>
    </source>
</evidence>
<dbReference type="Proteomes" id="UP000663844">
    <property type="component" value="Unassembled WGS sequence"/>
</dbReference>
<dbReference type="InterPro" id="IPR001258">
    <property type="entry name" value="NHL_repeat"/>
</dbReference>
<dbReference type="GO" id="GO:0043161">
    <property type="term" value="P:proteasome-mediated ubiquitin-dependent protein catabolic process"/>
    <property type="evidence" value="ECO:0007669"/>
    <property type="project" value="TreeGrafter"/>
</dbReference>
<feature type="repeat" description="NHL" evidence="2">
    <location>
        <begin position="188"/>
        <end position="218"/>
    </location>
</feature>
<evidence type="ECO:0000313" key="3">
    <source>
        <dbReference type="EMBL" id="CAF4038567.1"/>
    </source>
</evidence>
<dbReference type="GO" id="GO:0008270">
    <property type="term" value="F:zinc ion binding"/>
    <property type="evidence" value="ECO:0007669"/>
    <property type="project" value="UniProtKB-KW"/>
</dbReference>
<dbReference type="PROSITE" id="PS51125">
    <property type="entry name" value="NHL"/>
    <property type="match status" value="2"/>
</dbReference>
<dbReference type="InterPro" id="IPR050952">
    <property type="entry name" value="TRIM-NHL_E3_ligases"/>
</dbReference>
<feature type="repeat" description="NHL" evidence="2">
    <location>
        <begin position="93"/>
        <end position="124"/>
    </location>
</feature>
<comment type="caution">
    <text evidence="3">The sequence shown here is derived from an EMBL/GenBank/DDBJ whole genome shotgun (WGS) entry which is preliminary data.</text>
</comment>
<reference evidence="3" key="1">
    <citation type="submission" date="2021-02" db="EMBL/GenBank/DDBJ databases">
        <authorList>
            <person name="Nowell W R."/>
        </authorList>
    </citation>
    <scope>NUCLEOTIDE SEQUENCE</scope>
</reference>
<dbReference type="Gene3D" id="2.120.10.30">
    <property type="entry name" value="TolB, C-terminal domain"/>
    <property type="match status" value="2"/>
</dbReference>
<gene>
    <name evidence="3" type="ORF">OXD698_LOCUS31772</name>
</gene>
<dbReference type="SUPFAM" id="SSF101898">
    <property type="entry name" value="NHL repeat"/>
    <property type="match status" value="1"/>
</dbReference>
<keyword evidence="1" id="KW-0677">Repeat</keyword>
<dbReference type="PANTHER" id="PTHR24104:SF25">
    <property type="entry name" value="PROTEIN LIN-41"/>
    <property type="match status" value="1"/>
</dbReference>
<protein>
    <submittedName>
        <fullName evidence="3">Uncharacterized protein</fullName>
    </submittedName>
</protein>
<dbReference type="EMBL" id="CAJOAZ010003993">
    <property type="protein sequence ID" value="CAF4038567.1"/>
    <property type="molecule type" value="Genomic_DNA"/>
</dbReference>
<dbReference type="PANTHER" id="PTHR24104">
    <property type="entry name" value="E3 UBIQUITIN-PROTEIN LIGASE NHLRC1-RELATED"/>
    <property type="match status" value="1"/>
</dbReference>
<dbReference type="AlphaFoldDB" id="A0A819R405"/>
<organism evidence="3 4">
    <name type="scientific">Adineta steineri</name>
    <dbReference type="NCBI Taxonomy" id="433720"/>
    <lineage>
        <taxon>Eukaryota</taxon>
        <taxon>Metazoa</taxon>
        <taxon>Spiralia</taxon>
        <taxon>Gnathifera</taxon>
        <taxon>Rotifera</taxon>
        <taxon>Eurotatoria</taxon>
        <taxon>Bdelloidea</taxon>
        <taxon>Adinetida</taxon>
        <taxon>Adinetidae</taxon>
        <taxon>Adineta</taxon>
    </lineage>
</organism>
<evidence type="ECO:0000256" key="2">
    <source>
        <dbReference type="PROSITE-ProRule" id="PRU00504"/>
    </source>
</evidence>
<dbReference type="GO" id="GO:0061630">
    <property type="term" value="F:ubiquitin protein ligase activity"/>
    <property type="evidence" value="ECO:0007669"/>
    <property type="project" value="TreeGrafter"/>
</dbReference>
<dbReference type="Pfam" id="PF01436">
    <property type="entry name" value="NHL"/>
    <property type="match status" value="1"/>
</dbReference>
<name>A0A819R405_9BILA</name>
<proteinExistence type="predicted"/>